<dbReference type="InterPro" id="IPR003838">
    <property type="entry name" value="ABC3_permease_C"/>
</dbReference>
<evidence type="ECO:0000256" key="5">
    <source>
        <dbReference type="ARBA" id="ARBA00023136"/>
    </source>
</evidence>
<sequence>MRKAGFFPRLAAVNLARNGRFYYPYLLTVIGTAAAFYIAVALAGARDLPVMTRYAYLSAFMGIGVFVIALFAVIFLTYTNSFLIKRRRRELGLYNILGLGKRHIALMLGFETFFTAAAGIAGGVVLGLLLQKLMTLLLYRIMRFDTYYGFYVSWQGIGWTALLIGAILFFNLLLNLLRIRVQRPIEMLREGSAGEREPKTRWVSAVLGVLCLGGGYAIAVLTKSATAALGVYFIAVFLVIFGTYFLFSAVSIVILKALRNNKAYYYQTNHFIGVSGMLYRMKRNATGLANICILSTMVLVMVSGTLSLYLGSQGVLDAQFPGNVGVGVTCGTAEGDPFRADTLSAHIDDALRAEGLSAKPVYSYGWLGLMADGQDGTYEIHEGFKDASCQLCFLTEEAYAAIGGAASGTEMDINLTFPDGRRDTVRAIRLTNKLPAIGGAFASTIKPVWYVVKDQTALNGIDDLQRGAMGESAVGMSWYGFWNVDAPADALAALPDGLEQEISFDNTGSWDSLDVESKESYSRDYYSMNGGFFFLGLFLGILFLMAAVLIIYYKQVSEGYEDRERYRIMQEVGMEQRTVRRSINSQIMVVFFAPLLVAAVHIAFDYGLMSQLLTLFSLYDTAMTLWCTLGTFLVFAAIYALVYRATARAYYKIVRTAA</sequence>
<evidence type="ECO:0000256" key="6">
    <source>
        <dbReference type="SAM" id="Phobius"/>
    </source>
</evidence>
<dbReference type="GO" id="GO:0055085">
    <property type="term" value="P:transmembrane transport"/>
    <property type="evidence" value="ECO:0007669"/>
    <property type="project" value="InterPro"/>
</dbReference>
<dbReference type="Pfam" id="PF02687">
    <property type="entry name" value="FtsX"/>
    <property type="match status" value="1"/>
</dbReference>
<organism evidence="8">
    <name type="scientific">bioreactor metagenome</name>
    <dbReference type="NCBI Taxonomy" id="1076179"/>
    <lineage>
        <taxon>unclassified sequences</taxon>
        <taxon>metagenomes</taxon>
        <taxon>ecological metagenomes</taxon>
    </lineage>
</organism>
<gene>
    <name evidence="8" type="primary">yxdM_7</name>
    <name evidence="8" type="ORF">SDC9_86402</name>
</gene>
<keyword evidence="2" id="KW-1003">Cell membrane</keyword>
<dbReference type="PANTHER" id="PTHR46795:SF3">
    <property type="entry name" value="ABC TRANSPORTER PERMEASE"/>
    <property type="match status" value="1"/>
</dbReference>
<evidence type="ECO:0000256" key="1">
    <source>
        <dbReference type="ARBA" id="ARBA00004651"/>
    </source>
</evidence>
<dbReference type="EMBL" id="VSSQ01008762">
    <property type="protein sequence ID" value="MPM39767.1"/>
    <property type="molecule type" value="Genomic_DNA"/>
</dbReference>
<dbReference type="InterPro" id="IPR052536">
    <property type="entry name" value="ABC-4_Integral_Memb_Prot"/>
</dbReference>
<feature type="transmembrane region" description="Helical" evidence="6">
    <location>
        <begin position="104"/>
        <end position="130"/>
    </location>
</feature>
<evidence type="ECO:0000256" key="2">
    <source>
        <dbReference type="ARBA" id="ARBA00022475"/>
    </source>
</evidence>
<evidence type="ECO:0000313" key="8">
    <source>
        <dbReference type="EMBL" id="MPM39767.1"/>
    </source>
</evidence>
<name>A0A644ZGC0_9ZZZZ</name>
<feature type="transmembrane region" description="Helical" evidence="6">
    <location>
        <begin position="55"/>
        <end position="83"/>
    </location>
</feature>
<feature type="domain" description="ABC3 transporter permease C-terminal" evidence="7">
    <location>
        <begin position="64"/>
        <end position="180"/>
    </location>
</feature>
<feature type="transmembrane region" description="Helical" evidence="6">
    <location>
        <begin position="623"/>
        <end position="642"/>
    </location>
</feature>
<keyword evidence="5 6" id="KW-0472">Membrane</keyword>
<dbReference type="PANTHER" id="PTHR46795">
    <property type="entry name" value="ABC TRANSPORTER PERMEASE-RELATED-RELATED"/>
    <property type="match status" value="1"/>
</dbReference>
<reference evidence="8" key="1">
    <citation type="submission" date="2019-08" db="EMBL/GenBank/DDBJ databases">
        <authorList>
            <person name="Kucharzyk K."/>
            <person name="Murdoch R.W."/>
            <person name="Higgins S."/>
            <person name="Loffler F."/>
        </authorList>
    </citation>
    <scope>NUCLEOTIDE SEQUENCE</scope>
</reference>
<evidence type="ECO:0000256" key="4">
    <source>
        <dbReference type="ARBA" id="ARBA00022989"/>
    </source>
</evidence>
<feature type="transmembrane region" description="Helical" evidence="6">
    <location>
        <begin position="200"/>
        <end position="219"/>
    </location>
</feature>
<dbReference type="GO" id="GO:0005886">
    <property type="term" value="C:plasma membrane"/>
    <property type="evidence" value="ECO:0007669"/>
    <property type="project" value="UniProtKB-SubCell"/>
</dbReference>
<dbReference type="AlphaFoldDB" id="A0A644ZGC0"/>
<keyword evidence="4 6" id="KW-1133">Transmembrane helix</keyword>
<feature type="transmembrane region" description="Helical" evidence="6">
    <location>
        <begin position="21"/>
        <end position="43"/>
    </location>
</feature>
<comment type="caution">
    <text evidence="8">The sequence shown here is derived from an EMBL/GenBank/DDBJ whole genome shotgun (WGS) entry which is preliminary data.</text>
</comment>
<evidence type="ECO:0000256" key="3">
    <source>
        <dbReference type="ARBA" id="ARBA00022692"/>
    </source>
</evidence>
<feature type="transmembrane region" description="Helical" evidence="6">
    <location>
        <begin position="231"/>
        <end position="255"/>
    </location>
</feature>
<feature type="transmembrane region" description="Helical" evidence="6">
    <location>
        <begin position="532"/>
        <end position="553"/>
    </location>
</feature>
<dbReference type="PIRSF" id="PIRSF018968">
    <property type="entry name" value="ABC_permease_BceB"/>
    <property type="match status" value="1"/>
</dbReference>
<protein>
    <submittedName>
        <fullName evidence="8">ABC transporter permease protein YxdM</fullName>
    </submittedName>
</protein>
<dbReference type="InterPro" id="IPR027022">
    <property type="entry name" value="ABC_permease_BceB-typ"/>
</dbReference>
<proteinExistence type="predicted"/>
<evidence type="ECO:0000259" key="7">
    <source>
        <dbReference type="Pfam" id="PF02687"/>
    </source>
</evidence>
<accession>A0A644ZGC0</accession>
<feature type="transmembrane region" description="Helical" evidence="6">
    <location>
        <begin position="583"/>
        <end position="603"/>
    </location>
</feature>
<keyword evidence="3 6" id="KW-0812">Transmembrane</keyword>
<feature type="transmembrane region" description="Helical" evidence="6">
    <location>
        <begin position="287"/>
        <end position="310"/>
    </location>
</feature>
<feature type="transmembrane region" description="Helical" evidence="6">
    <location>
        <begin position="157"/>
        <end position="179"/>
    </location>
</feature>
<comment type="subcellular location">
    <subcellularLocation>
        <location evidence="1">Cell membrane</location>
        <topology evidence="1">Multi-pass membrane protein</topology>
    </subcellularLocation>
</comment>